<keyword evidence="2" id="KW-0564">Palmitate</keyword>
<comment type="similarity">
    <text evidence="1 2">Belongs to the outer membrane factor (OMF) (TC 1.B.17) family.</text>
</comment>
<dbReference type="InterPro" id="IPR003423">
    <property type="entry name" value="OMP_efflux"/>
</dbReference>
<name>A0A843YQG0_9BURK</name>
<dbReference type="NCBIfam" id="TIGR01845">
    <property type="entry name" value="outer_NodT"/>
    <property type="match status" value="1"/>
</dbReference>
<dbReference type="PROSITE" id="PS51257">
    <property type="entry name" value="PROKAR_LIPOPROTEIN"/>
    <property type="match status" value="1"/>
</dbReference>
<organism evidence="4 5">
    <name type="scientific">Glaciimonas soli</name>
    <dbReference type="NCBI Taxonomy" id="2590999"/>
    <lineage>
        <taxon>Bacteria</taxon>
        <taxon>Pseudomonadati</taxon>
        <taxon>Pseudomonadota</taxon>
        <taxon>Betaproteobacteria</taxon>
        <taxon>Burkholderiales</taxon>
        <taxon>Oxalobacteraceae</taxon>
        <taxon>Glaciimonas</taxon>
    </lineage>
</organism>
<keyword evidence="3" id="KW-0175">Coiled coil</keyword>
<proteinExistence type="inferred from homology"/>
<keyword evidence="2" id="KW-0472">Membrane</keyword>
<dbReference type="RefSeq" id="WP_153235577.1">
    <property type="nucleotide sequence ID" value="NZ_WINI01000007.1"/>
</dbReference>
<dbReference type="GO" id="GO:0005886">
    <property type="term" value="C:plasma membrane"/>
    <property type="evidence" value="ECO:0007669"/>
    <property type="project" value="UniProtKB-SubCell"/>
</dbReference>
<evidence type="ECO:0000256" key="3">
    <source>
        <dbReference type="SAM" id="Coils"/>
    </source>
</evidence>
<evidence type="ECO:0000313" key="4">
    <source>
        <dbReference type="EMBL" id="MQR02009.1"/>
    </source>
</evidence>
<evidence type="ECO:0000256" key="2">
    <source>
        <dbReference type="RuleBase" id="RU362097"/>
    </source>
</evidence>
<sequence length="508" mass="53874">MTSSKSPPLLNLRLTAVAAAVSVISLLAGCAVGPDYARPKMDMPTAFKETGLKENQSWKTATPQQINADHRWWEIYGDSTLNNLIEQANQANQSIQLAEAQYRQAQAVANEARAGLWPTLGVNAGAGRALTNSNGIKLGNYYDIAANASWEPDIWGGVRRAVESGQAGSQASAADLAAARLSIQTTLAQDYLQLRITDQLKQLYADTITAYTRSLKLTQSQYNAGVALRSDVAQAETQLKSTEAQAIDLDAQRRQLEHAIAILVGKTPAAFSIPAEASADTATLQLAAHLPAIPTGLPSELLERRPDVAAAERRVALANANVGVAKAAFFPSLMLNVSGGFDAGSLAQWFAVPSRVWSLGPALAQTIFDGGLRRAQSAQAIAAYDASVAQYKQTVLSSFQDVEDNLALLHVLDQETTVQDQAVTAAQLSERLALAQYNAGTSLYLNVATAQALSLSNQRTAVQLRGRQLVASVALVKAIGGGWDAAELDKTPTVSADSKNSQTTAIAH</sequence>
<comment type="subcellular location">
    <subcellularLocation>
        <location evidence="2">Cell membrane</location>
        <topology evidence="2">Lipid-anchor</topology>
    </subcellularLocation>
</comment>
<evidence type="ECO:0000256" key="1">
    <source>
        <dbReference type="ARBA" id="ARBA00007613"/>
    </source>
</evidence>
<dbReference type="SUPFAM" id="SSF56954">
    <property type="entry name" value="Outer membrane efflux proteins (OEP)"/>
    <property type="match status" value="1"/>
</dbReference>
<keyword evidence="2" id="KW-0449">Lipoprotein</keyword>
<dbReference type="Gene3D" id="1.20.1600.10">
    <property type="entry name" value="Outer membrane efflux proteins (OEP)"/>
    <property type="match status" value="1"/>
</dbReference>
<reference evidence="4 5" key="1">
    <citation type="submission" date="2019-10" db="EMBL/GenBank/DDBJ databases">
        <title>Glaciimonas soli sp. nov., a psychrophilic bacterium isolated from the forest soil of a high elevation mountain in Taiwan.</title>
        <authorList>
            <person name="Wang L.-T."/>
            <person name="Shieh W.Y."/>
        </authorList>
    </citation>
    <scope>NUCLEOTIDE SEQUENCE [LARGE SCALE GENOMIC DNA]</scope>
    <source>
        <strain evidence="4 5">GS1</strain>
    </source>
</reference>
<keyword evidence="2" id="KW-1134">Transmembrane beta strand</keyword>
<dbReference type="Proteomes" id="UP000451565">
    <property type="component" value="Unassembled WGS sequence"/>
</dbReference>
<keyword evidence="2" id="KW-0812">Transmembrane</keyword>
<dbReference type="Gene3D" id="2.20.200.10">
    <property type="entry name" value="Outer membrane efflux proteins (OEP)"/>
    <property type="match status" value="1"/>
</dbReference>
<feature type="coiled-coil region" evidence="3">
    <location>
        <begin position="232"/>
        <end position="259"/>
    </location>
</feature>
<dbReference type="EMBL" id="WINI01000007">
    <property type="protein sequence ID" value="MQR02009.1"/>
    <property type="molecule type" value="Genomic_DNA"/>
</dbReference>
<protein>
    <submittedName>
        <fullName evidence="4">Efflux transporter outer membrane subunit</fullName>
    </submittedName>
</protein>
<evidence type="ECO:0000313" key="5">
    <source>
        <dbReference type="Proteomes" id="UP000451565"/>
    </source>
</evidence>
<dbReference type="OrthoDB" id="9770517at2"/>
<dbReference type="AlphaFoldDB" id="A0A843YQG0"/>
<dbReference type="PANTHER" id="PTHR30203:SF33">
    <property type="entry name" value="BLR4455 PROTEIN"/>
    <property type="match status" value="1"/>
</dbReference>
<dbReference type="PANTHER" id="PTHR30203">
    <property type="entry name" value="OUTER MEMBRANE CATION EFFLUX PROTEIN"/>
    <property type="match status" value="1"/>
</dbReference>
<feature type="coiled-coil region" evidence="3">
    <location>
        <begin position="81"/>
        <end position="115"/>
    </location>
</feature>
<comment type="caution">
    <text evidence="4">The sequence shown here is derived from an EMBL/GenBank/DDBJ whole genome shotgun (WGS) entry which is preliminary data.</text>
</comment>
<accession>A0A843YQG0</accession>
<gene>
    <name evidence="4" type="ORF">GEV47_15125</name>
</gene>
<dbReference type="GO" id="GO:0015562">
    <property type="term" value="F:efflux transmembrane transporter activity"/>
    <property type="evidence" value="ECO:0007669"/>
    <property type="project" value="InterPro"/>
</dbReference>
<dbReference type="InterPro" id="IPR010131">
    <property type="entry name" value="MdtP/NodT-like"/>
</dbReference>
<keyword evidence="5" id="KW-1185">Reference proteome</keyword>
<dbReference type="Pfam" id="PF02321">
    <property type="entry name" value="OEP"/>
    <property type="match status" value="2"/>
</dbReference>